<feature type="transmembrane region" description="Helical" evidence="1">
    <location>
        <begin position="189"/>
        <end position="211"/>
    </location>
</feature>
<gene>
    <name evidence="3" type="ORF">V5O49_04810</name>
</gene>
<dbReference type="InterPro" id="IPR036938">
    <property type="entry name" value="PAP2/HPO_sf"/>
</dbReference>
<dbReference type="Gene3D" id="1.20.144.10">
    <property type="entry name" value="Phosphatidic acid phosphatase type 2/haloperoxidase"/>
    <property type="match status" value="1"/>
</dbReference>
<proteinExistence type="predicted"/>
<dbReference type="EMBL" id="JBAGLP010000110">
    <property type="protein sequence ID" value="MEG3614440.1"/>
    <property type="molecule type" value="Genomic_DNA"/>
</dbReference>
<keyword evidence="1" id="KW-0812">Transmembrane</keyword>
<comment type="caution">
    <text evidence="3">The sequence shown here is derived from an EMBL/GenBank/DDBJ whole genome shotgun (WGS) entry which is preliminary data.</text>
</comment>
<reference evidence="3" key="2">
    <citation type="submission" date="2024-02" db="EMBL/GenBank/DDBJ databases">
        <authorList>
            <person name="Prathaban M."/>
            <person name="Mythili R."/>
            <person name="Sharmila Devi N."/>
            <person name="Sobanaa M."/>
            <person name="Prathiviraj R."/>
            <person name="Selvin J."/>
        </authorList>
    </citation>
    <scope>NUCLEOTIDE SEQUENCE</scope>
    <source>
        <strain evidence="3">MP1014</strain>
    </source>
</reference>
<name>A0ABU7Z4S4_9MICO</name>
<dbReference type="SUPFAM" id="SSF48317">
    <property type="entry name" value="Acid phosphatase/Vanadium-dependent haloperoxidase"/>
    <property type="match status" value="1"/>
</dbReference>
<evidence type="ECO:0000256" key="1">
    <source>
        <dbReference type="SAM" id="Phobius"/>
    </source>
</evidence>
<dbReference type="Pfam" id="PF01569">
    <property type="entry name" value="PAP2"/>
    <property type="match status" value="1"/>
</dbReference>
<keyword evidence="4" id="KW-1185">Reference proteome</keyword>
<keyword evidence="1" id="KW-0472">Membrane</keyword>
<feature type="domain" description="Phosphatidic acid phosphatase type 2/haloperoxidase" evidence="2">
    <location>
        <begin position="118"/>
        <end position="205"/>
    </location>
</feature>
<feature type="transmembrane region" description="Helical" evidence="1">
    <location>
        <begin position="96"/>
        <end position="114"/>
    </location>
</feature>
<accession>A0ABU7Z4S4</accession>
<feature type="transmembrane region" description="Helical" evidence="1">
    <location>
        <begin position="163"/>
        <end position="183"/>
    </location>
</feature>
<evidence type="ECO:0000313" key="3">
    <source>
        <dbReference type="EMBL" id="MEG3614440.1"/>
    </source>
</evidence>
<reference evidence="3" key="1">
    <citation type="journal article" date="2024" name="Antonie Van Leeuwenhoek">
        <title>Isoptericola haloaureus sp. nov., a dimorphic actinobacterium isolated from mangrove sediments of southeast India, implicating biosaline agricultural significance through nitrogen fixation and salt tolerance genes.</title>
        <authorList>
            <person name="Prathaban M."/>
            <person name="Prathiviraj R."/>
            <person name="Ravichandran M."/>
            <person name="Natarajan S.D."/>
            <person name="Sobanaa M."/>
            <person name="Hari Krishna Kumar S."/>
            <person name="Chandrasekar V."/>
            <person name="Selvin J."/>
        </authorList>
    </citation>
    <scope>NUCLEOTIDE SEQUENCE</scope>
    <source>
        <strain evidence="3">MP1014</strain>
    </source>
</reference>
<dbReference type="Proteomes" id="UP001310387">
    <property type="component" value="Unassembled WGS sequence"/>
</dbReference>
<protein>
    <submittedName>
        <fullName evidence="3">Phosphatase PAP2 family protein</fullName>
    </submittedName>
</protein>
<feature type="transmembrane region" description="Helical" evidence="1">
    <location>
        <begin position="69"/>
        <end position="89"/>
    </location>
</feature>
<dbReference type="InterPro" id="IPR000326">
    <property type="entry name" value="PAP2/HPO"/>
</dbReference>
<evidence type="ECO:0000313" key="4">
    <source>
        <dbReference type="Proteomes" id="UP001310387"/>
    </source>
</evidence>
<feature type="transmembrane region" description="Helical" evidence="1">
    <location>
        <begin position="134"/>
        <end position="154"/>
    </location>
</feature>
<keyword evidence="1" id="KW-1133">Transmembrane helix</keyword>
<dbReference type="RefSeq" id="WP_332901238.1">
    <property type="nucleotide sequence ID" value="NZ_JBAGLP010000110.1"/>
</dbReference>
<organism evidence="3 4">
    <name type="scientific">Isoptericola haloaureus</name>
    <dbReference type="NCBI Taxonomy" id="1542902"/>
    <lineage>
        <taxon>Bacteria</taxon>
        <taxon>Bacillati</taxon>
        <taxon>Actinomycetota</taxon>
        <taxon>Actinomycetes</taxon>
        <taxon>Micrococcales</taxon>
        <taxon>Promicromonosporaceae</taxon>
        <taxon>Isoptericola</taxon>
    </lineage>
</organism>
<evidence type="ECO:0000259" key="2">
    <source>
        <dbReference type="Pfam" id="PF01569"/>
    </source>
</evidence>
<sequence length="219" mass="22463">MSPTRATLPGGTRSEQLLLLGLLLVSAAVLAALFLVSVHTPDGRAADEHVRVWTVRELAGLQPVGAFLRSTFPLVLAATSVVLAVVALVHRRVAPVVAASSVVAVSVVLARLLRERLPRPPGGTPLDGDAVVNTFPSGHVAASASLLVAVLLLWPRRPVPRTALVLAAVVLLATALGSVVTHTHRPSDVVGSVLLVAAVSSAAVLVARAAAARGRSRPP</sequence>